<evidence type="ECO:0000313" key="2">
    <source>
        <dbReference type="Proteomes" id="UP000236497"/>
    </source>
</evidence>
<accession>A0A0H5SWK8</accession>
<proteinExistence type="predicted"/>
<keyword evidence="2" id="KW-1185">Reference proteome</keyword>
<name>A0A0H5SWK8_HERHM</name>
<evidence type="ECO:0000313" key="1">
    <source>
        <dbReference type="EMBL" id="CRZ34728.1"/>
    </source>
</evidence>
<organism evidence="1 2">
    <name type="scientific">Herbinix hemicellulosilytica</name>
    <dbReference type="NCBI Taxonomy" id="1564487"/>
    <lineage>
        <taxon>Bacteria</taxon>
        <taxon>Bacillati</taxon>
        <taxon>Bacillota</taxon>
        <taxon>Clostridia</taxon>
        <taxon>Lachnospirales</taxon>
        <taxon>Lachnospiraceae</taxon>
        <taxon>Herbinix</taxon>
    </lineage>
</organism>
<sequence length="74" mass="8569">MGKRLLRERKNAAKDTFKFAEIRAKELAELLGINEEKKLNIWVGEFAKTGDCKTAFGADGQEIYDAWVEWCLRF</sequence>
<dbReference type="RefSeq" id="WP_103202836.1">
    <property type="nucleotide sequence ID" value="NZ_CVTD020000016.1"/>
</dbReference>
<dbReference type="Proteomes" id="UP000236497">
    <property type="component" value="Unassembled WGS sequence"/>
</dbReference>
<gene>
    <name evidence="1" type="ORF">HHT355_1527</name>
</gene>
<dbReference type="AlphaFoldDB" id="A0A0H5SWK8"/>
<protein>
    <submittedName>
        <fullName evidence="1">Uncharacterized protein</fullName>
    </submittedName>
</protein>
<reference evidence="1 2" key="1">
    <citation type="submission" date="2015-06" db="EMBL/GenBank/DDBJ databases">
        <authorList>
            <person name="Wibberg Daniel"/>
        </authorList>
    </citation>
    <scope>NUCLEOTIDE SEQUENCE [LARGE SCALE GENOMIC DNA]</scope>
    <source>
        <strain evidence="1 2">T3/55T</strain>
    </source>
</reference>
<dbReference type="EMBL" id="CVTD020000016">
    <property type="protein sequence ID" value="CRZ34728.1"/>
    <property type="molecule type" value="Genomic_DNA"/>
</dbReference>